<organism evidence="8 9">
    <name type="scientific">Xylaria bambusicola</name>
    <dbReference type="NCBI Taxonomy" id="326684"/>
    <lineage>
        <taxon>Eukaryota</taxon>
        <taxon>Fungi</taxon>
        <taxon>Dikarya</taxon>
        <taxon>Ascomycota</taxon>
        <taxon>Pezizomycotina</taxon>
        <taxon>Sordariomycetes</taxon>
        <taxon>Xylariomycetidae</taxon>
        <taxon>Xylariales</taxon>
        <taxon>Xylariaceae</taxon>
        <taxon>Xylaria</taxon>
    </lineage>
</organism>
<evidence type="ECO:0000256" key="4">
    <source>
        <dbReference type="ARBA" id="ARBA00023242"/>
    </source>
</evidence>
<dbReference type="SMART" id="SM00906">
    <property type="entry name" value="Fungal_trans"/>
    <property type="match status" value="1"/>
</dbReference>
<protein>
    <recommendedName>
        <fullName evidence="7">Xylanolytic transcriptional activator regulatory domain-containing protein</fullName>
    </recommendedName>
</protein>
<dbReference type="AlphaFoldDB" id="A0AAN7UYX2"/>
<dbReference type="InterPro" id="IPR051127">
    <property type="entry name" value="Fungal_SecMet_Regulators"/>
</dbReference>
<accession>A0AAN7UYX2</accession>
<reference evidence="8 9" key="1">
    <citation type="submission" date="2023-10" db="EMBL/GenBank/DDBJ databases">
        <title>Draft genome sequence of Xylaria bambusicola isolate GMP-LS, the root and basal stem rot pathogen of sugarcane in Indonesia.</title>
        <authorList>
            <person name="Selvaraj P."/>
            <person name="Muralishankar V."/>
            <person name="Muruganantham S."/>
            <person name="Sp S."/>
            <person name="Haryani S."/>
            <person name="Lau K.J.X."/>
            <person name="Naqvi N.I."/>
        </authorList>
    </citation>
    <scope>NUCLEOTIDE SEQUENCE [LARGE SCALE GENOMIC DNA]</scope>
    <source>
        <strain evidence="8">GMP-LS</strain>
    </source>
</reference>
<evidence type="ECO:0000256" key="6">
    <source>
        <dbReference type="SAM" id="MobiDB-lite"/>
    </source>
</evidence>
<dbReference type="CDD" id="cd12148">
    <property type="entry name" value="fungal_TF_MHR"/>
    <property type="match status" value="1"/>
</dbReference>
<keyword evidence="2" id="KW-0805">Transcription regulation</keyword>
<feature type="domain" description="Xylanolytic transcriptional activator regulatory" evidence="7">
    <location>
        <begin position="353"/>
        <end position="425"/>
    </location>
</feature>
<keyword evidence="9" id="KW-1185">Reference proteome</keyword>
<dbReference type="InterPro" id="IPR001138">
    <property type="entry name" value="Zn2Cys6_DnaBD"/>
</dbReference>
<dbReference type="EMBL" id="JAWHQM010000031">
    <property type="protein sequence ID" value="KAK5633329.1"/>
    <property type="molecule type" value="Genomic_DNA"/>
</dbReference>
<evidence type="ECO:0000313" key="9">
    <source>
        <dbReference type="Proteomes" id="UP001305414"/>
    </source>
</evidence>
<evidence type="ECO:0000259" key="7">
    <source>
        <dbReference type="SMART" id="SM00906"/>
    </source>
</evidence>
<proteinExistence type="predicted"/>
<evidence type="ECO:0000256" key="2">
    <source>
        <dbReference type="ARBA" id="ARBA00023015"/>
    </source>
</evidence>
<dbReference type="Proteomes" id="UP001305414">
    <property type="component" value="Unassembled WGS sequence"/>
</dbReference>
<dbReference type="GO" id="GO:0005634">
    <property type="term" value="C:nucleus"/>
    <property type="evidence" value="ECO:0007669"/>
    <property type="project" value="TreeGrafter"/>
</dbReference>
<feature type="coiled-coil region" evidence="5">
    <location>
        <begin position="72"/>
        <end position="99"/>
    </location>
</feature>
<dbReference type="CDD" id="cd00067">
    <property type="entry name" value="GAL4"/>
    <property type="match status" value="1"/>
</dbReference>
<gene>
    <name evidence="8" type="ORF">RRF57_009043</name>
</gene>
<dbReference type="GO" id="GO:0006351">
    <property type="term" value="P:DNA-templated transcription"/>
    <property type="evidence" value="ECO:0007669"/>
    <property type="project" value="InterPro"/>
</dbReference>
<evidence type="ECO:0000256" key="5">
    <source>
        <dbReference type="SAM" id="Coils"/>
    </source>
</evidence>
<sequence>MMKQTMTRLSGERAERVEPSNLPSFEAPLRPKRQQVARACDSCRMHRIKCDNNVPCKGENCINKSPGERRTLPQAYREIDRLKQKVKELEEKLERQRNESSLVYTCARPQSFALTPPGSDSAQTPDSIGVSHNIVGKNQTIWGGVMTSTGQSPQKTWYGPSSLFYFVSRMNTYLSAIFKQLHPDDLIQLKSVAKTFATPDCNPTEDDEKTDTKDVNQTVSNEAYLTPTQEEYFLNLFWQSYHPTLVILDEAEFKRHYRSLATKPGQPRKPSPLVDIVIAVSMQVGMAVAQRNSPRVLSATEVGSDDPSIAGRIYYRRCQRLLYNEQEAPTLMTVQCHILSAVYTCCAAFQNMSHVALSLAARSAHMLGLHNKPPSDLPVATQELHRRVWWTLYAFESKVCMKFGRPFYTNADSTSCDLPAHDHRAASLAGSDFALLDENTTWLTYAFYNVELLLAARKVHTAFYERYSDFYSGNIGQVIYDDPPALGRYAEYLTTVMKPLDEWGESVPNSLKTRREGDGRYLSTDRSPIVMEQFVPPWLQRQRLLLESLYHVLKLNLYRPFICFPSTATESSSLGKTCLSHATSAAEHSIALTRIFHHVVTNTDLLVGWHEAFQWQWNAALTLAGYLFACPTSEIAPTVRESIDLSIAVFEDFGRSFGTSLGAATVMRDLAIKIDFLADILRGNNSTATLPIEPAAQSAQEPATDRCSTAADVIPSTNNIPFSQDLFSGSMNMAFSVDNSGDLDMLWPPIGNTADQWWIHTEPPGSNGLGYIFPG</sequence>
<evidence type="ECO:0000256" key="3">
    <source>
        <dbReference type="ARBA" id="ARBA00023163"/>
    </source>
</evidence>
<dbReference type="PANTHER" id="PTHR47424:SF12">
    <property type="entry name" value="TRANSCRIPTION FACTOR ASQA"/>
    <property type="match status" value="1"/>
</dbReference>
<dbReference type="Pfam" id="PF04082">
    <property type="entry name" value="Fungal_trans"/>
    <property type="match status" value="1"/>
</dbReference>
<dbReference type="InterPro" id="IPR036864">
    <property type="entry name" value="Zn2-C6_fun-type_DNA-bd_sf"/>
</dbReference>
<keyword evidence="4" id="KW-0539">Nucleus</keyword>
<name>A0AAN7UYX2_9PEZI</name>
<dbReference type="PANTHER" id="PTHR47424">
    <property type="entry name" value="REGULATORY PROTEIN GAL4"/>
    <property type="match status" value="1"/>
</dbReference>
<keyword evidence="1" id="KW-0479">Metal-binding</keyword>
<dbReference type="SUPFAM" id="SSF57701">
    <property type="entry name" value="Zn2/Cys6 DNA-binding domain"/>
    <property type="match status" value="1"/>
</dbReference>
<keyword evidence="5" id="KW-0175">Coiled coil</keyword>
<evidence type="ECO:0000313" key="8">
    <source>
        <dbReference type="EMBL" id="KAK5633329.1"/>
    </source>
</evidence>
<comment type="caution">
    <text evidence="8">The sequence shown here is derived from an EMBL/GenBank/DDBJ whole genome shotgun (WGS) entry which is preliminary data.</text>
</comment>
<dbReference type="GO" id="GO:0000981">
    <property type="term" value="F:DNA-binding transcription factor activity, RNA polymerase II-specific"/>
    <property type="evidence" value="ECO:0007669"/>
    <property type="project" value="InterPro"/>
</dbReference>
<dbReference type="Gene3D" id="4.10.240.10">
    <property type="entry name" value="Zn(2)-C6 fungal-type DNA-binding domain"/>
    <property type="match status" value="1"/>
</dbReference>
<evidence type="ECO:0000256" key="1">
    <source>
        <dbReference type="ARBA" id="ARBA00022723"/>
    </source>
</evidence>
<dbReference type="GO" id="GO:0008270">
    <property type="term" value="F:zinc ion binding"/>
    <property type="evidence" value="ECO:0007669"/>
    <property type="project" value="InterPro"/>
</dbReference>
<feature type="region of interest" description="Disordered" evidence="6">
    <location>
        <begin position="1"/>
        <end position="26"/>
    </location>
</feature>
<keyword evidence="3" id="KW-0804">Transcription</keyword>
<dbReference type="InterPro" id="IPR007219">
    <property type="entry name" value="XnlR_reg_dom"/>
</dbReference>
<dbReference type="CDD" id="cd14724">
    <property type="entry name" value="ZIP_Gal4-like_1"/>
    <property type="match status" value="1"/>
</dbReference>
<dbReference type="GO" id="GO:0000435">
    <property type="term" value="P:positive regulation of transcription from RNA polymerase II promoter by galactose"/>
    <property type="evidence" value="ECO:0007669"/>
    <property type="project" value="TreeGrafter"/>
</dbReference>
<dbReference type="GO" id="GO:0000978">
    <property type="term" value="F:RNA polymerase II cis-regulatory region sequence-specific DNA binding"/>
    <property type="evidence" value="ECO:0007669"/>
    <property type="project" value="TreeGrafter"/>
</dbReference>